<keyword evidence="4" id="KW-1185">Reference proteome</keyword>
<dbReference type="GO" id="GO:0016788">
    <property type="term" value="F:hydrolase activity, acting on ester bonds"/>
    <property type="evidence" value="ECO:0007669"/>
    <property type="project" value="UniProtKB-ARBA"/>
</dbReference>
<name>A0A370FQ71_9BURK</name>
<sequence>MSFFPWRRVGAALVFGLAALGVHAAPAWTAAWAAAPQNFDVLPQLPGVPAAPKWMVQGTVRQQLTVALDGSQVRVRFSNRFGQRPLRIAAATVALGTGGGNLSPGTVQPLVMGGRAAFEVPAGQERWTDGAALAVRAGQPLVVSFALAESVPATVVHRLPPEGAWLAPGNQTGAAQLKDVQRKPWNLFVTGLDVKPPTPANVLVAFGDSITEGSGAESGAEAARYPQRLGVRLQGVAGRTPVSVINAGIGGNRLLADFTGPSGMSRFDADVLQQSGATHVLVLIGINDIGFGTFQGKLLPGFNPPTAQALIDGLQQLVDRGRGRGLKVLLGTLLPFEGSGYWSEANEAKREAVNRWIRGRQDVAVVDFDAALRDPSDARRLAARYDSGDHLHPNAAGTAAMAQVADVPLLRE</sequence>
<proteinExistence type="predicted"/>
<dbReference type="RefSeq" id="WP_114801419.1">
    <property type="nucleotide sequence ID" value="NZ_QQAV01000001.1"/>
</dbReference>
<protein>
    <submittedName>
        <fullName evidence="3">Lysophospholipase L1-like esterase</fullName>
    </submittedName>
</protein>
<dbReference type="OrthoDB" id="1828825at2"/>
<dbReference type="Pfam" id="PF13472">
    <property type="entry name" value="Lipase_GDSL_2"/>
    <property type="match status" value="1"/>
</dbReference>
<feature type="domain" description="SGNH hydrolase-type esterase" evidence="2">
    <location>
        <begin position="205"/>
        <end position="399"/>
    </location>
</feature>
<organism evidence="3 4">
    <name type="scientific">Pseudacidovorax intermedius</name>
    <dbReference type="NCBI Taxonomy" id="433924"/>
    <lineage>
        <taxon>Bacteria</taxon>
        <taxon>Pseudomonadati</taxon>
        <taxon>Pseudomonadota</taxon>
        <taxon>Betaproteobacteria</taxon>
        <taxon>Burkholderiales</taxon>
        <taxon>Comamonadaceae</taxon>
        <taxon>Pseudacidovorax</taxon>
    </lineage>
</organism>
<dbReference type="Proteomes" id="UP000255265">
    <property type="component" value="Unassembled WGS sequence"/>
</dbReference>
<evidence type="ECO:0000259" key="2">
    <source>
        <dbReference type="Pfam" id="PF13472"/>
    </source>
</evidence>
<dbReference type="SUPFAM" id="SSF52266">
    <property type="entry name" value="SGNH hydrolase"/>
    <property type="match status" value="1"/>
</dbReference>
<evidence type="ECO:0000313" key="4">
    <source>
        <dbReference type="Proteomes" id="UP000255265"/>
    </source>
</evidence>
<dbReference type="PANTHER" id="PTHR43784:SF2">
    <property type="entry name" value="GDSL-LIKE LIPASE_ACYLHYDROLASE, PUTATIVE (AFU_ORTHOLOGUE AFUA_2G00820)-RELATED"/>
    <property type="match status" value="1"/>
</dbReference>
<dbReference type="InterPro" id="IPR036514">
    <property type="entry name" value="SGNH_hydro_sf"/>
</dbReference>
<gene>
    <name evidence="3" type="ORF">DFR41_101264</name>
</gene>
<accession>A0A370FQ71</accession>
<keyword evidence="1" id="KW-0732">Signal</keyword>
<dbReference type="InterPro" id="IPR053140">
    <property type="entry name" value="GDSL_Rv0518-like"/>
</dbReference>
<dbReference type="PANTHER" id="PTHR43784">
    <property type="entry name" value="GDSL-LIKE LIPASE/ACYLHYDROLASE, PUTATIVE (AFU_ORTHOLOGUE AFUA_2G00820)-RELATED"/>
    <property type="match status" value="1"/>
</dbReference>
<comment type="caution">
    <text evidence="3">The sequence shown here is derived from an EMBL/GenBank/DDBJ whole genome shotgun (WGS) entry which is preliminary data.</text>
</comment>
<dbReference type="AlphaFoldDB" id="A0A370FQ71"/>
<reference evidence="3 4" key="1">
    <citation type="submission" date="2018-07" db="EMBL/GenBank/DDBJ databases">
        <title>Genomic Encyclopedia of Type Strains, Phase IV (KMG-IV): sequencing the most valuable type-strain genomes for metagenomic binning, comparative biology and taxonomic classification.</title>
        <authorList>
            <person name="Goeker M."/>
        </authorList>
    </citation>
    <scope>NUCLEOTIDE SEQUENCE [LARGE SCALE GENOMIC DNA]</scope>
    <source>
        <strain evidence="3 4">DSM 21352</strain>
    </source>
</reference>
<feature type="signal peptide" evidence="1">
    <location>
        <begin position="1"/>
        <end position="24"/>
    </location>
</feature>
<dbReference type="CDD" id="cd01830">
    <property type="entry name" value="XynE_like"/>
    <property type="match status" value="1"/>
</dbReference>
<evidence type="ECO:0000313" key="3">
    <source>
        <dbReference type="EMBL" id="RDI28509.1"/>
    </source>
</evidence>
<feature type="chain" id="PRO_5016570927" evidence="1">
    <location>
        <begin position="25"/>
        <end position="412"/>
    </location>
</feature>
<dbReference type="STRING" id="433924.NS331_02785"/>
<evidence type="ECO:0000256" key="1">
    <source>
        <dbReference type="SAM" id="SignalP"/>
    </source>
</evidence>
<dbReference type="InterPro" id="IPR013830">
    <property type="entry name" value="SGNH_hydro"/>
</dbReference>
<dbReference type="Gene3D" id="3.40.50.1110">
    <property type="entry name" value="SGNH hydrolase"/>
    <property type="match status" value="1"/>
</dbReference>
<dbReference type="EMBL" id="QQAV01000001">
    <property type="protein sequence ID" value="RDI28509.1"/>
    <property type="molecule type" value="Genomic_DNA"/>
</dbReference>